<keyword evidence="3" id="KW-0949">S-adenosyl-L-methionine</keyword>
<protein>
    <submittedName>
        <fullName evidence="8">Radical SAM protein</fullName>
    </submittedName>
</protein>
<comment type="caution">
    <text evidence="8">The sequence shown here is derived from an EMBL/GenBank/DDBJ whole genome shotgun (WGS) entry which is preliminary data.</text>
</comment>
<dbReference type="GO" id="GO:0051536">
    <property type="term" value="F:iron-sulfur cluster binding"/>
    <property type="evidence" value="ECO:0007669"/>
    <property type="project" value="UniProtKB-KW"/>
</dbReference>
<accession>A0A9D1THD5</accession>
<reference evidence="8" key="2">
    <citation type="submission" date="2021-04" db="EMBL/GenBank/DDBJ databases">
        <authorList>
            <person name="Gilroy R."/>
        </authorList>
    </citation>
    <scope>NUCLEOTIDE SEQUENCE</scope>
    <source>
        <strain evidence="8">CHK193-4272</strain>
    </source>
</reference>
<dbReference type="InterPro" id="IPR013785">
    <property type="entry name" value="Aldolase_TIM"/>
</dbReference>
<dbReference type="Pfam" id="PF13186">
    <property type="entry name" value="SPASM"/>
    <property type="match status" value="1"/>
</dbReference>
<evidence type="ECO:0000256" key="3">
    <source>
        <dbReference type="ARBA" id="ARBA00022691"/>
    </source>
</evidence>
<dbReference type="GO" id="GO:0003824">
    <property type="term" value="F:catalytic activity"/>
    <property type="evidence" value="ECO:0007669"/>
    <property type="project" value="InterPro"/>
</dbReference>
<organism evidence="8 9">
    <name type="scientific">Candidatus Butyricicoccus avistercoris</name>
    <dbReference type="NCBI Taxonomy" id="2838518"/>
    <lineage>
        <taxon>Bacteria</taxon>
        <taxon>Bacillati</taxon>
        <taxon>Bacillota</taxon>
        <taxon>Clostridia</taxon>
        <taxon>Eubacteriales</taxon>
        <taxon>Butyricicoccaceae</taxon>
        <taxon>Butyricicoccus</taxon>
    </lineage>
</organism>
<dbReference type="AlphaFoldDB" id="A0A9D1THD5"/>
<reference evidence="8" key="1">
    <citation type="journal article" date="2021" name="PeerJ">
        <title>Extensive microbial diversity within the chicken gut microbiome revealed by metagenomics and culture.</title>
        <authorList>
            <person name="Gilroy R."/>
            <person name="Ravi A."/>
            <person name="Getino M."/>
            <person name="Pursley I."/>
            <person name="Horton D.L."/>
            <person name="Alikhan N.F."/>
            <person name="Baker D."/>
            <person name="Gharbi K."/>
            <person name="Hall N."/>
            <person name="Watson M."/>
            <person name="Adriaenssens E.M."/>
            <person name="Foster-Nyarko E."/>
            <person name="Jarju S."/>
            <person name="Secka A."/>
            <person name="Antonio M."/>
            <person name="Oren A."/>
            <person name="Chaudhuri R.R."/>
            <person name="La Ragione R."/>
            <person name="Hildebrand F."/>
            <person name="Pallen M.J."/>
        </authorList>
    </citation>
    <scope>NUCLEOTIDE SEQUENCE</scope>
    <source>
        <strain evidence="8">CHK193-4272</strain>
    </source>
</reference>
<dbReference type="Proteomes" id="UP000886808">
    <property type="component" value="Unassembled WGS sequence"/>
</dbReference>
<proteinExistence type="predicted"/>
<keyword evidence="2" id="KW-0004">4Fe-4S</keyword>
<dbReference type="PANTHER" id="PTHR11228:SF7">
    <property type="entry name" value="PQQA PEPTIDE CYCLASE"/>
    <property type="match status" value="1"/>
</dbReference>
<evidence type="ECO:0000256" key="6">
    <source>
        <dbReference type="ARBA" id="ARBA00023014"/>
    </source>
</evidence>
<dbReference type="CDD" id="cd01335">
    <property type="entry name" value="Radical_SAM"/>
    <property type="match status" value="1"/>
</dbReference>
<evidence type="ECO:0000256" key="4">
    <source>
        <dbReference type="ARBA" id="ARBA00022723"/>
    </source>
</evidence>
<dbReference type="CDD" id="cd21109">
    <property type="entry name" value="SPASM"/>
    <property type="match status" value="1"/>
</dbReference>
<dbReference type="EMBL" id="DXIE01000018">
    <property type="protein sequence ID" value="HIV61738.1"/>
    <property type="molecule type" value="Genomic_DNA"/>
</dbReference>
<dbReference type="InterPro" id="IPR034391">
    <property type="entry name" value="AdoMet-like_SPASM_containing"/>
</dbReference>
<dbReference type="InterPro" id="IPR050377">
    <property type="entry name" value="Radical_SAM_PqqE_MftC-like"/>
</dbReference>
<dbReference type="GO" id="GO:0046872">
    <property type="term" value="F:metal ion binding"/>
    <property type="evidence" value="ECO:0007669"/>
    <property type="project" value="UniProtKB-KW"/>
</dbReference>
<evidence type="ECO:0000256" key="1">
    <source>
        <dbReference type="ARBA" id="ARBA00001966"/>
    </source>
</evidence>
<feature type="domain" description="Radical SAM core" evidence="7">
    <location>
        <begin position="22"/>
        <end position="259"/>
    </location>
</feature>
<evidence type="ECO:0000256" key="5">
    <source>
        <dbReference type="ARBA" id="ARBA00023004"/>
    </source>
</evidence>
<evidence type="ECO:0000259" key="7">
    <source>
        <dbReference type="PROSITE" id="PS51918"/>
    </source>
</evidence>
<dbReference type="InterPro" id="IPR023885">
    <property type="entry name" value="4Fe4S-binding_SPASM_dom"/>
</dbReference>
<dbReference type="SFLD" id="SFLDG01067">
    <property type="entry name" value="SPASM/twitch_domain_containing"/>
    <property type="match status" value="1"/>
</dbReference>
<dbReference type="SFLD" id="SFLDS00029">
    <property type="entry name" value="Radical_SAM"/>
    <property type="match status" value="1"/>
</dbReference>
<keyword evidence="4" id="KW-0479">Metal-binding</keyword>
<evidence type="ECO:0000313" key="8">
    <source>
        <dbReference type="EMBL" id="HIV61738.1"/>
    </source>
</evidence>
<comment type="cofactor">
    <cofactor evidence="1">
        <name>[4Fe-4S] cluster</name>
        <dbReference type="ChEBI" id="CHEBI:49883"/>
    </cofactor>
</comment>
<dbReference type="Gene3D" id="3.20.20.70">
    <property type="entry name" value="Aldolase class I"/>
    <property type="match status" value="2"/>
</dbReference>
<dbReference type="SUPFAM" id="SSF102114">
    <property type="entry name" value="Radical SAM enzymes"/>
    <property type="match status" value="1"/>
</dbReference>
<dbReference type="PROSITE" id="PS51918">
    <property type="entry name" value="RADICAL_SAM"/>
    <property type="match status" value="1"/>
</dbReference>
<evidence type="ECO:0000313" key="9">
    <source>
        <dbReference type="Proteomes" id="UP000886808"/>
    </source>
</evidence>
<dbReference type="SFLD" id="SFLDG01387">
    <property type="entry name" value="BtrN-like_SPASM_domain_contain"/>
    <property type="match status" value="1"/>
</dbReference>
<sequence>MSEKKPFTGVDDRVRLSEFVPLDTPFTLNIFPSNLCNFNCNYCAQSRGAENMLQEYGVKRELMSMEIIEHIAEQILEFPQKIKLISMMGHGEPLCNRKLPEMIELLKSKAGNKIGRIDVITNASLLTKEYSKALIDSGIDVLRVSLQGIKSESYLKTCGVKLDFNELYQNLSWFYSNKGNCSVYVKTMDVSLDSGEEETFYKMFSDISDRMFIDKVRPVYDTVSYSEEQSDLSIDRYGNSHEYRKVCPQPFYMLSVWPDGTVTPCDALYHANPLGNVKDCSLIEMWNSPEHKKFCHMQLLGLRNKHIACSRCCAPDDVSHESDILDDAATMLLDKFSV</sequence>
<dbReference type="InterPro" id="IPR007197">
    <property type="entry name" value="rSAM"/>
</dbReference>
<dbReference type="Pfam" id="PF04055">
    <property type="entry name" value="Radical_SAM"/>
    <property type="match status" value="1"/>
</dbReference>
<gene>
    <name evidence="8" type="ORF">H9746_02660</name>
</gene>
<dbReference type="InterPro" id="IPR058240">
    <property type="entry name" value="rSAM_sf"/>
</dbReference>
<name>A0A9D1THD5_9FIRM</name>
<keyword evidence="6" id="KW-0411">Iron-sulfur</keyword>
<evidence type="ECO:0000256" key="2">
    <source>
        <dbReference type="ARBA" id="ARBA00022485"/>
    </source>
</evidence>
<keyword evidence="5" id="KW-0408">Iron</keyword>
<dbReference type="PANTHER" id="PTHR11228">
    <property type="entry name" value="RADICAL SAM DOMAIN PROTEIN"/>
    <property type="match status" value="1"/>
</dbReference>